<proteinExistence type="predicted"/>
<accession>A0ABM5C995</accession>
<name>A0ABM5C995_VICPA</name>
<organism evidence="1 2">
    <name type="scientific">Vicugna pacos</name>
    <name type="common">Alpaca</name>
    <name type="synonym">Lama pacos</name>
    <dbReference type="NCBI Taxonomy" id="30538"/>
    <lineage>
        <taxon>Eukaryota</taxon>
        <taxon>Metazoa</taxon>
        <taxon>Chordata</taxon>
        <taxon>Craniata</taxon>
        <taxon>Vertebrata</taxon>
        <taxon>Euteleostomi</taxon>
        <taxon>Mammalia</taxon>
        <taxon>Eutheria</taxon>
        <taxon>Laurasiatheria</taxon>
        <taxon>Artiodactyla</taxon>
        <taxon>Tylopoda</taxon>
        <taxon>Camelidae</taxon>
        <taxon>Vicugna</taxon>
    </lineage>
</organism>
<reference evidence="2" key="1">
    <citation type="submission" date="2025-08" db="UniProtKB">
        <authorList>
            <consortium name="RefSeq"/>
        </authorList>
    </citation>
    <scope>IDENTIFICATION</scope>
</reference>
<evidence type="ECO:0000313" key="2">
    <source>
        <dbReference type="RefSeq" id="XP_072805216.1"/>
    </source>
</evidence>
<dbReference type="RefSeq" id="XP_072805216.1">
    <property type="nucleotide sequence ID" value="XM_072949115.1"/>
</dbReference>
<keyword evidence="1" id="KW-1185">Reference proteome</keyword>
<protein>
    <submittedName>
        <fullName evidence="2">Uncharacterized protein isoform X1</fullName>
    </submittedName>
</protein>
<dbReference type="Proteomes" id="UP001652581">
    <property type="component" value="Chromosome 24"/>
</dbReference>
<dbReference type="GeneID" id="140689011"/>
<gene>
    <name evidence="2" type="primary">LOC140689011</name>
</gene>
<sequence length="199" mass="23211">MNFYFVPETCSVFPEDREDLWSEVPGWRPVYGATCEQVKLEEAQRNRRCPGSSFPGLVVSGHLGLIHVLQRIHLVDLRYLRVRCQRTRASAPQLSHCRGLPPDWKWEVIRFLYLMVVLGIEPRTSSMLGVHSTTDATELYHPLFLLNEAPAMLEKEEREDWPKPWKMATEKFCADRWKKRKGNTWRTAKTAVRVKETGE</sequence>
<evidence type="ECO:0000313" key="1">
    <source>
        <dbReference type="Proteomes" id="UP001652581"/>
    </source>
</evidence>